<sequence>MFLFLSHFRQQVNELEGSPPLPIVAHFHEWLSGVGLILARTRHIDVATIFTTHATLLGRYLCASSADLYNNLDNFDLDKSKDSCPF</sequence>
<keyword evidence="4 7" id="KW-0808">Transferase</keyword>
<keyword evidence="5 7" id="KW-0320">Glycogen biosynthesis</keyword>
<evidence type="ECO:0000256" key="4">
    <source>
        <dbReference type="ARBA" id="ARBA00022679"/>
    </source>
</evidence>
<gene>
    <name evidence="8" type="ORF">PXEA_LOCUS4764</name>
</gene>
<evidence type="ECO:0000256" key="6">
    <source>
        <dbReference type="ARBA" id="ARBA00047345"/>
    </source>
</evidence>
<dbReference type="Proteomes" id="UP000784294">
    <property type="component" value="Unassembled WGS sequence"/>
</dbReference>
<name>A0A3S4ZH11_9PLAT</name>
<comment type="pathway">
    <text evidence="1 7">Glycan biosynthesis; glycogen biosynthesis.</text>
</comment>
<keyword evidence="9" id="KW-1185">Reference proteome</keyword>
<protein>
    <recommendedName>
        <fullName evidence="7">Glycogen [starch] synthase</fullName>
        <ecNumber evidence="7">2.4.1.11</ecNumber>
    </recommendedName>
</protein>
<comment type="catalytic activity">
    <reaction evidence="6">
        <text>[(1-&gt;4)-alpha-D-glucosyl](n) + UDP-alpha-D-glucose = [(1-&gt;4)-alpha-D-glucosyl](n+1) + UDP + H(+)</text>
        <dbReference type="Rhea" id="RHEA:18549"/>
        <dbReference type="Rhea" id="RHEA-COMP:9584"/>
        <dbReference type="Rhea" id="RHEA-COMP:9587"/>
        <dbReference type="ChEBI" id="CHEBI:15378"/>
        <dbReference type="ChEBI" id="CHEBI:15444"/>
        <dbReference type="ChEBI" id="CHEBI:58223"/>
        <dbReference type="ChEBI" id="CHEBI:58885"/>
        <dbReference type="EC" id="2.4.1.11"/>
    </reaction>
    <physiologicalReaction direction="left-to-right" evidence="6">
        <dbReference type="Rhea" id="RHEA:18550"/>
    </physiologicalReaction>
</comment>
<dbReference type="GO" id="GO:0004373">
    <property type="term" value="F:alpha-1,4-glucan glucosyltransferase (UDP-glucose donor) activity"/>
    <property type="evidence" value="ECO:0007669"/>
    <property type="project" value="UniProtKB-EC"/>
</dbReference>
<evidence type="ECO:0000313" key="8">
    <source>
        <dbReference type="EMBL" id="VEL11324.1"/>
    </source>
</evidence>
<dbReference type="EC" id="2.4.1.11" evidence="7"/>
<evidence type="ECO:0000256" key="7">
    <source>
        <dbReference type="RuleBase" id="RU363104"/>
    </source>
</evidence>
<keyword evidence="3 7" id="KW-0328">Glycosyltransferase</keyword>
<dbReference type="UniPathway" id="UPA00164"/>
<evidence type="ECO:0000313" key="9">
    <source>
        <dbReference type="Proteomes" id="UP000784294"/>
    </source>
</evidence>
<evidence type="ECO:0000256" key="5">
    <source>
        <dbReference type="ARBA" id="ARBA00023056"/>
    </source>
</evidence>
<dbReference type="GO" id="GO:0005978">
    <property type="term" value="P:glycogen biosynthetic process"/>
    <property type="evidence" value="ECO:0007669"/>
    <property type="project" value="UniProtKB-UniPathway"/>
</dbReference>
<dbReference type="AlphaFoldDB" id="A0A3S4ZH11"/>
<dbReference type="OrthoDB" id="6335297at2759"/>
<comment type="similarity">
    <text evidence="2 7">Belongs to the glycosyltransferase 3 family.</text>
</comment>
<evidence type="ECO:0000256" key="1">
    <source>
        <dbReference type="ARBA" id="ARBA00004964"/>
    </source>
</evidence>
<dbReference type="InterPro" id="IPR008631">
    <property type="entry name" value="Glycogen_synth"/>
</dbReference>
<dbReference type="Pfam" id="PF05693">
    <property type="entry name" value="Glycogen_syn"/>
    <property type="match status" value="1"/>
</dbReference>
<comment type="caution">
    <text evidence="8">The sequence shown here is derived from an EMBL/GenBank/DDBJ whole genome shotgun (WGS) entry which is preliminary data.</text>
</comment>
<evidence type="ECO:0000256" key="3">
    <source>
        <dbReference type="ARBA" id="ARBA00022676"/>
    </source>
</evidence>
<evidence type="ECO:0000256" key="2">
    <source>
        <dbReference type="ARBA" id="ARBA00010686"/>
    </source>
</evidence>
<dbReference type="PANTHER" id="PTHR10176:SF3">
    <property type="entry name" value="GLYCOGEN [STARCH] SYNTHASE"/>
    <property type="match status" value="1"/>
</dbReference>
<comment type="function">
    <text evidence="7">Transfers the glycosyl residue from UDP-Glc to the non-reducing end of alpha-1,4-glucan.</text>
</comment>
<dbReference type="EMBL" id="CAAALY010011486">
    <property type="protein sequence ID" value="VEL11324.1"/>
    <property type="molecule type" value="Genomic_DNA"/>
</dbReference>
<dbReference type="Gene3D" id="3.40.50.2000">
    <property type="entry name" value="Glycogen Phosphorylase B"/>
    <property type="match status" value="1"/>
</dbReference>
<proteinExistence type="inferred from homology"/>
<dbReference type="PANTHER" id="PTHR10176">
    <property type="entry name" value="GLYCOGEN SYNTHASE"/>
    <property type="match status" value="1"/>
</dbReference>
<reference evidence="8" key="1">
    <citation type="submission" date="2018-11" db="EMBL/GenBank/DDBJ databases">
        <authorList>
            <consortium name="Pathogen Informatics"/>
        </authorList>
    </citation>
    <scope>NUCLEOTIDE SEQUENCE</scope>
</reference>
<accession>A0A3S4ZH11</accession>
<organism evidence="8 9">
    <name type="scientific">Protopolystoma xenopodis</name>
    <dbReference type="NCBI Taxonomy" id="117903"/>
    <lineage>
        <taxon>Eukaryota</taxon>
        <taxon>Metazoa</taxon>
        <taxon>Spiralia</taxon>
        <taxon>Lophotrochozoa</taxon>
        <taxon>Platyhelminthes</taxon>
        <taxon>Monogenea</taxon>
        <taxon>Polyopisthocotylea</taxon>
        <taxon>Polystomatidea</taxon>
        <taxon>Polystomatidae</taxon>
        <taxon>Protopolystoma</taxon>
    </lineage>
</organism>
<dbReference type="GO" id="GO:0005737">
    <property type="term" value="C:cytoplasm"/>
    <property type="evidence" value="ECO:0007669"/>
    <property type="project" value="TreeGrafter"/>
</dbReference>